<evidence type="ECO:0000256" key="1">
    <source>
        <dbReference type="ARBA" id="ARBA00004776"/>
    </source>
</evidence>
<dbReference type="Proteomes" id="UP001596189">
    <property type="component" value="Unassembled WGS sequence"/>
</dbReference>
<comment type="similarity">
    <text evidence="2">Belongs to the glycosyltransferase 2 family.</text>
</comment>
<reference evidence="8" key="1">
    <citation type="journal article" date="2019" name="Int. J. Syst. Evol. Microbiol.">
        <title>The Global Catalogue of Microorganisms (GCM) 10K type strain sequencing project: providing services to taxonomists for standard genome sequencing and annotation.</title>
        <authorList>
            <consortium name="The Broad Institute Genomics Platform"/>
            <consortium name="The Broad Institute Genome Sequencing Center for Infectious Disease"/>
            <person name="Wu L."/>
            <person name="Ma J."/>
        </authorList>
    </citation>
    <scope>NUCLEOTIDE SEQUENCE [LARGE SCALE GENOMIC DNA]</scope>
    <source>
        <strain evidence="8">KACC 14249</strain>
    </source>
</reference>
<evidence type="ECO:0000313" key="7">
    <source>
        <dbReference type="EMBL" id="MFC6006701.1"/>
    </source>
</evidence>
<keyword evidence="4 7" id="KW-0808">Transferase</keyword>
<comment type="caution">
    <text evidence="7">The sequence shown here is derived from an EMBL/GenBank/DDBJ whole genome shotgun (WGS) entry which is preliminary data.</text>
</comment>
<dbReference type="EMBL" id="JBHSRD010000003">
    <property type="protein sequence ID" value="MFC6006701.1"/>
    <property type="molecule type" value="Genomic_DNA"/>
</dbReference>
<evidence type="ECO:0000259" key="6">
    <source>
        <dbReference type="Pfam" id="PF02709"/>
    </source>
</evidence>
<proteinExistence type="inferred from homology"/>
<evidence type="ECO:0000256" key="3">
    <source>
        <dbReference type="ARBA" id="ARBA00022676"/>
    </source>
</evidence>
<feature type="domain" description="Glycosyltransferase 2-like" evidence="5">
    <location>
        <begin position="72"/>
        <end position="124"/>
    </location>
</feature>
<gene>
    <name evidence="7" type="ORF">ACFQDO_06105</name>
</gene>
<dbReference type="InterPro" id="IPR001173">
    <property type="entry name" value="Glyco_trans_2-like"/>
</dbReference>
<dbReference type="InterPro" id="IPR027791">
    <property type="entry name" value="Galactosyl_T_C"/>
</dbReference>
<name>A0ABW1JBR3_9ACTN</name>
<dbReference type="RefSeq" id="WP_345718178.1">
    <property type="nucleotide sequence ID" value="NZ_BAABFP010000008.1"/>
</dbReference>
<dbReference type="PANTHER" id="PTHR43179:SF12">
    <property type="entry name" value="GALACTOFURANOSYLTRANSFERASE GLFT2"/>
    <property type="match status" value="1"/>
</dbReference>
<dbReference type="SUPFAM" id="SSF53448">
    <property type="entry name" value="Nucleotide-diphospho-sugar transferases"/>
    <property type="match status" value="1"/>
</dbReference>
<keyword evidence="8" id="KW-1185">Reference proteome</keyword>
<dbReference type="InterPro" id="IPR029044">
    <property type="entry name" value="Nucleotide-diphossugar_trans"/>
</dbReference>
<comment type="pathway">
    <text evidence="1">Cell wall biogenesis; cell wall polysaccharide biosynthesis.</text>
</comment>
<dbReference type="EC" id="2.4.-.-" evidence="7"/>
<keyword evidence="3 7" id="KW-0328">Glycosyltransferase</keyword>
<dbReference type="GO" id="GO:0016757">
    <property type="term" value="F:glycosyltransferase activity"/>
    <property type="evidence" value="ECO:0007669"/>
    <property type="project" value="UniProtKB-KW"/>
</dbReference>
<dbReference type="Pfam" id="PF00535">
    <property type="entry name" value="Glycos_transf_2"/>
    <property type="match status" value="1"/>
</dbReference>
<protein>
    <submittedName>
        <fullName evidence="7">Glycosyltransferase family 2 protein</fullName>
        <ecNumber evidence="7">2.4.-.-</ecNumber>
    </submittedName>
</protein>
<dbReference type="Pfam" id="PF02709">
    <property type="entry name" value="Glyco_transf_7C"/>
    <property type="match status" value="1"/>
</dbReference>
<evidence type="ECO:0000256" key="2">
    <source>
        <dbReference type="ARBA" id="ARBA00006739"/>
    </source>
</evidence>
<evidence type="ECO:0000259" key="5">
    <source>
        <dbReference type="Pfam" id="PF00535"/>
    </source>
</evidence>
<accession>A0ABW1JBR3</accession>
<evidence type="ECO:0000313" key="8">
    <source>
        <dbReference type="Proteomes" id="UP001596189"/>
    </source>
</evidence>
<evidence type="ECO:0000256" key="4">
    <source>
        <dbReference type="ARBA" id="ARBA00022679"/>
    </source>
</evidence>
<sequence length="276" mass="30202">MPEISVITTVHGRLDHLRQMRRGLARQGVHAEHVVVQMGGPSPWPDVVGAPAVVPVEIPVDDDEQGRPRLPLAAARNAGAAAAVGDLLVFLDVDCIPSSQLLRRYAAAARTARGLLCGPVAYLPEDFDARVANEAALGAAAAPHPARPDPPAGQLLGEDRYELFWSLSFAIRRGDYEALGGFCEEFVGYGAEDTDLAFMARELGTPFTWVGGAVAWHQYHPTQNPPRQHVEAIVRNATVFRERWGTWPMQGWLRDFAQEGLVHWDPDRGELRLPGD</sequence>
<organism evidence="7 8">
    <name type="scientific">Angustibacter luteus</name>
    <dbReference type="NCBI Taxonomy" id="658456"/>
    <lineage>
        <taxon>Bacteria</taxon>
        <taxon>Bacillati</taxon>
        <taxon>Actinomycetota</taxon>
        <taxon>Actinomycetes</taxon>
        <taxon>Kineosporiales</taxon>
        <taxon>Kineosporiaceae</taxon>
    </lineage>
</organism>
<feature type="domain" description="Galactosyltransferase C-terminal" evidence="6">
    <location>
        <begin position="160"/>
        <end position="197"/>
    </location>
</feature>
<dbReference type="Gene3D" id="3.90.550.10">
    <property type="entry name" value="Spore Coat Polysaccharide Biosynthesis Protein SpsA, Chain A"/>
    <property type="match status" value="1"/>
</dbReference>
<dbReference type="PANTHER" id="PTHR43179">
    <property type="entry name" value="RHAMNOSYLTRANSFERASE WBBL"/>
    <property type="match status" value="1"/>
</dbReference>